<reference evidence="10 11" key="1">
    <citation type="journal article" date="2019" name="Nat. Microbiol.">
        <title>Expanding anaerobic alkane metabolism in the domain of Archaea.</title>
        <authorList>
            <person name="Wang Y."/>
            <person name="Wegener G."/>
            <person name="Hou J."/>
            <person name="Wang F."/>
            <person name="Xiao X."/>
        </authorList>
    </citation>
    <scope>NUCLEOTIDE SEQUENCE [LARGE SCALE GENOMIC DNA]</scope>
    <source>
        <strain evidence="10">WYZ-LMO10</strain>
    </source>
</reference>
<evidence type="ECO:0000256" key="9">
    <source>
        <dbReference type="HAMAP-Rule" id="MF_01470"/>
    </source>
</evidence>
<accession>A0A523BF44</accession>
<organism evidence="10 11">
    <name type="scientific">Thermoproteota archaeon</name>
    <dbReference type="NCBI Taxonomy" id="2056631"/>
    <lineage>
        <taxon>Archaea</taxon>
        <taxon>Thermoproteota</taxon>
    </lineage>
</organism>
<dbReference type="HAMAP" id="MF_01470">
    <property type="entry name" value="Cas1"/>
    <property type="match status" value="1"/>
</dbReference>
<feature type="binding site" evidence="9">
    <location>
        <position position="250"/>
    </location>
    <ligand>
        <name>Mn(2+)</name>
        <dbReference type="ChEBI" id="CHEBI:29035"/>
    </ligand>
</feature>
<dbReference type="InterPro" id="IPR042211">
    <property type="entry name" value="CRISPR-assoc_Cas1_N"/>
</dbReference>
<keyword evidence="7 9" id="KW-0238">DNA-binding</keyword>
<keyword evidence="1 9" id="KW-0540">Nuclease</keyword>
<evidence type="ECO:0000256" key="1">
    <source>
        <dbReference type="ARBA" id="ARBA00022722"/>
    </source>
</evidence>
<comment type="cofactor">
    <cofactor evidence="9">
        <name>Mg(2+)</name>
        <dbReference type="ChEBI" id="CHEBI:18420"/>
    </cofactor>
    <cofactor evidence="9">
        <name>Mn(2+)</name>
        <dbReference type="ChEBI" id="CHEBI:29035"/>
    </cofactor>
</comment>
<dbReference type="PANTHER" id="PTHR34353:SF2">
    <property type="entry name" value="CRISPR-ASSOCIATED ENDONUCLEASE CAS1 1"/>
    <property type="match status" value="1"/>
</dbReference>
<dbReference type="GO" id="GO:0043571">
    <property type="term" value="P:maintenance of CRISPR repeat elements"/>
    <property type="evidence" value="ECO:0007669"/>
    <property type="project" value="UniProtKB-UniRule"/>
</dbReference>
<evidence type="ECO:0000256" key="3">
    <source>
        <dbReference type="ARBA" id="ARBA00022759"/>
    </source>
</evidence>
<dbReference type="CDD" id="cd09634">
    <property type="entry name" value="Cas1_I-II-III"/>
    <property type="match status" value="1"/>
</dbReference>
<dbReference type="PANTHER" id="PTHR34353">
    <property type="entry name" value="CRISPR-ASSOCIATED ENDONUCLEASE CAS1 1"/>
    <property type="match status" value="1"/>
</dbReference>
<evidence type="ECO:0000256" key="2">
    <source>
        <dbReference type="ARBA" id="ARBA00022723"/>
    </source>
</evidence>
<comment type="function">
    <text evidence="9">CRISPR (clustered regularly interspaced short palindromic repeat), is an adaptive immune system that provides protection against mobile genetic elements (viruses, transposable elements and conjugative plasmids). CRISPR clusters contain spacers, sequences complementary to antecedent mobile elements, and target invading nucleic acids. CRISPR clusters are transcribed and processed into CRISPR RNA (crRNA). Acts as a dsDNA endonuclease. Involved in the integration of spacer DNA into the CRISPR cassette.</text>
</comment>
<gene>
    <name evidence="9 10" type="primary">cas1</name>
    <name evidence="10" type="ORF">DSO08_02040</name>
</gene>
<dbReference type="GO" id="GO:0016787">
    <property type="term" value="F:hydrolase activity"/>
    <property type="evidence" value="ECO:0007669"/>
    <property type="project" value="UniProtKB-KW"/>
</dbReference>
<dbReference type="InterPro" id="IPR042206">
    <property type="entry name" value="CRISPR-assoc_Cas1_C"/>
</dbReference>
<keyword evidence="3 9" id="KW-0255">Endonuclease</keyword>
<name>A0A523BF44_9CREN</name>
<sequence length="342" mass="38540">MVVDGFGRSISIEGTNIVVREFSGDSRKTLHYVPAESLRQIIISGKGSITVDAINLLAKNNVDVVFIDSFGEVTAKIVPMEFRTVKTRKEQYYAYLDHRSGYLAKKFIEGKARNQYAVLGTLAKSRKDTHPEVADKLIIARQRMQPLIESIISMPDGPVDKIRSPLMGTEGMISDIYWKALTNVFPEEFGFRERSGRGARDPVNAMLNYGYGILEGEVHRAVYLAGLDPYAGYLHADRPGSSTLVYDLMEEFRQQIVDKTVIAQVTKGVVKPSDFSLDGEICRLSDGARRGLLKDILGKLEDYTTRGDERLRWCDLILSQARAVAKYLRGESTSYEPYFMRW</sequence>
<dbReference type="Pfam" id="PF01867">
    <property type="entry name" value="Cas_Cas1"/>
    <property type="match status" value="1"/>
</dbReference>
<dbReference type="GO" id="GO:0051607">
    <property type="term" value="P:defense response to virus"/>
    <property type="evidence" value="ECO:0007669"/>
    <property type="project" value="UniProtKB-UniRule"/>
</dbReference>
<feature type="binding site" evidence="9">
    <location>
        <position position="235"/>
    </location>
    <ligand>
        <name>Mn(2+)</name>
        <dbReference type="ChEBI" id="CHEBI:29035"/>
    </ligand>
</feature>
<evidence type="ECO:0000256" key="5">
    <source>
        <dbReference type="ARBA" id="ARBA00022842"/>
    </source>
</evidence>
<dbReference type="EC" id="3.1.-.-" evidence="9"/>
<dbReference type="GO" id="GO:0003677">
    <property type="term" value="F:DNA binding"/>
    <property type="evidence" value="ECO:0007669"/>
    <property type="project" value="UniProtKB-KW"/>
</dbReference>
<dbReference type="InterPro" id="IPR002729">
    <property type="entry name" value="CRISPR-assoc_Cas1"/>
</dbReference>
<dbReference type="Proteomes" id="UP000315399">
    <property type="component" value="Unassembled WGS sequence"/>
</dbReference>
<keyword evidence="6 9" id="KW-0051">Antiviral defense</keyword>
<dbReference type="Gene3D" id="3.100.10.20">
    <property type="entry name" value="CRISPR-associated endonuclease Cas1, N-terminal domain"/>
    <property type="match status" value="1"/>
</dbReference>
<evidence type="ECO:0000256" key="7">
    <source>
        <dbReference type="ARBA" id="ARBA00023125"/>
    </source>
</evidence>
<dbReference type="NCBIfam" id="TIGR00287">
    <property type="entry name" value="cas1"/>
    <property type="match status" value="1"/>
</dbReference>
<evidence type="ECO:0000313" key="10">
    <source>
        <dbReference type="EMBL" id="TDA39535.1"/>
    </source>
</evidence>
<dbReference type="EMBL" id="QNVH01000011">
    <property type="protein sequence ID" value="TDA39535.1"/>
    <property type="molecule type" value="Genomic_DNA"/>
</dbReference>
<evidence type="ECO:0000256" key="6">
    <source>
        <dbReference type="ARBA" id="ARBA00023118"/>
    </source>
</evidence>
<keyword evidence="2 9" id="KW-0479">Metal-binding</keyword>
<proteinExistence type="inferred from homology"/>
<comment type="similarity">
    <text evidence="9">Belongs to the CRISPR-associated endonuclease Cas1 family.</text>
</comment>
<dbReference type="AlphaFoldDB" id="A0A523BF44"/>
<evidence type="ECO:0000256" key="4">
    <source>
        <dbReference type="ARBA" id="ARBA00022801"/>
    </source>
</evidence>
<protein>
    <recommendedName>
        <fullName evidence="9">CRISPR-associated endonuclease Cas1</fullName>
        <ecNumber evidence="9">3.1.-.-</ecNumber>
    </recommendedName>
</protein>
<dbReference type="GO" id="GO:0046872">
    <property type="term" value="F:metal ion binding"/>
    <property type="evidence" value="ECO:0007669"/>
    <property type="project" value="UniProtKB-UniRule"/>
</dbReference>
<dbReference type="GO" id="GO:0004519">
    <property type="term" value="F:endonuclease activity"/>
    <property type="evidence" value="ECO:0007669"/>
    <property type="project" value="UniProtKB-UniRule"/>
</dbReference>
<comment type="caution">
    <text evidence="10">The sequence shown here is derived from an EMBL/GenBank/DDBJ whole genome shotgun (WGS) entry which is preliminary data.</text>
</comment>
<feature type="binding site" evidence="9">
    <location>
        <position position="170"/>
    </location>
    <ligand>
        <name>Mn(2+)</name>
        <dbReference type="ChEBI" id="CHEBI:29035"/>
    </ligand>
</feature>
<evidence type="ECO:0000256" key="8">
    <source>
        <dbReference type="ARBA" id="ARBA00023211"/>
    </source>
</evidence>
<dbReference type="InterPro" id="IPR050646">
    <property type="entry name" value="Cas1"/>
</dbReference>
<evidence type="ECO:0000313" key="11">
    <source>
        <dbReference type="Proteomes" id="UP000315399"/>
    </source>
</evidence>
<keyword evidence="4 9" id="KW-0378">Hydrolase</keyword>
<comment type="subunit">
    <text evidence="9">Homodimer, forms a heterotetramer with a Cas2 homodimer.</text>
</comment>
<keyword evidence="8 9" id="KW-0464">Manganese</keyword>
<keyword evidence="5 9" id="KW-0460">Magnesium</keyword>
<dbReference type="Gene3D" id="1.20.120.920">
    <property type="entry name" value="CRISPR-associated endonuclease Cas1, C-terminal domain"/>
    <property type="match status" value="1"/>
</dbReference>